<keyword evidence="2" id="KW-1185">Reference proteome</keyword>
<protein>
    <recommendedName>
        <fullName evidence="3">Transcriptional regulator</fullName>
    </recommendedName>
</protein>
<evidence type="ECO:0008006" key="3">
    <source>
        <dbReference type="Google" id="ProtNLM"/>
    </source>
</evidence>
<evidence type="ECO:0000313" key="2">
    <source>
        <dbReference type="Proteomes" id="UP000316624"/>
    </source>
</evidence>
<dbReference type="Gene3D" id="3.30.450.40">
    <property type="match status" value="1"/>
</dbReference>
<proteinExistence type="predicted"/>
<accession>A0A562KCZ0</accession>
<gene>
    <name evidence="1" type="ORF">IQ35_02195</name>
</gene>
<dbReference type="EMBL" id="VLKK01000007">
    <property type="protein sequence ID" value="TWH93288.1"/>
    <property type="molecule type" value="Genomic_DNA"/>
</dbReference>
<evidence type="ECO:0000313" key="1">
    <source>
        <dbReference type="EMBL" id="TWH93288.1"/>
    </source>
</evidence>
<organism evidence="1 2">
    <name type="scientific">Sphingobium wenxiniae (strain DSM 21828 / CGMCC 1.7748 / JZ-1)</name>
    <dbReference type="NCBI Taxonomy" id="595605"/>
    <lineage>
        <taxon>Bacteria</taxon>
        <taxon>Pseudomonadati</taxon>
        <taxon>Pseudomonadota</taxon>
        <taxon>Alphaproteobacteria</taxon>
        <taxon>Sphingomonadales</taxon>
        <taxon>Sphingomonadaceae</taxon>
        <taxon>Sphingobium</taxon>
    </lineage>
</organism>
<dbReference type="AlphaFoldDB" id="A0A562KCZ0"/>
<sequence>MLATRRGAYSHYIYVEPSGLSIPLTMSVGAHVPVTACSTGFAMLSQHSADELWKIVAPLYPPEGRIGNSVAYPRVAALACEARRNGFSYIEAAQFGTAALAAPLCVSNREMDLSVGVAAPIASMRQHRDSIQKIVVKAAETYRRLDA</sequence>
<name>A0A562KCZ0_SPHWJ</name>
<comment type="caution">
    <text evidence="1">The sequence shown here is derived from an EMBL/GenBank/DDBJ whole genome shotgun (WGS) entry which is preliminary data.</text>
</comment>
<reference evidence="1 2" key="1">
    <citation type="journal article" date="2015" name="Stand. Genomic Sci.">
        <title>Genomic Encyclopedia of Bacterial and Archaeal Type Strains, Phase III: the genomes of soil and plant-associated and newly described type strains.</title>
        <authorList>
            <person name="Whitman W.B."/>
            <person name="Woyke T."/>
            <person name="Klenk H.P."/>
            <person name="Zhou Y."/>
            <person name="Lilburn T.G."/>
            <person name="Beck B.J."/>
            <person name="De Vos P."/>
            <person name="Vandamme P."/>
            <person name="Eisen J.A."/>
            <person name="Garrity G."/>
            <person name="Hugenholtz P."/>
            <person name="Kyrpides N.C."/>
        </authorList>
    </citation>
    <scope>NUCLEOTIDE SEQUENCE [LARGE SCALE GENOMIC DNA]</scope>
    <source>
        <strain evidence="1 2">CGMCC 1.7748</strain>
    </source>
</reference>
<dbReference type="InterPro" id="IPR029016">
    <property type="entry name" value="GAF-like_dom_sf"/>
</dbReference>
<dbReference type="Proteomes" id="UP000316624">
    <property type="component" value="Unassembled WGS sequence"/>
</dbReference>
<dbReference type="SUPFAM" id="SSF55781">
    <property type="entry name" value="GAF domain-like"/>
    <property type="match status" value="1"/>
</dbReference>